<proteinExistence type="predicted"/>
<dbReference type="Proteomes" id="UP001321760">
    <property type="component" value="Unassembled WGS sequence"/>
</dbReference>
<evidence type="ECO:0000256" key="1">
    <source>
        <dbReference type="ARBA" id="ARBA00022723"/>
    </source>
</evidence>
<dbReference type="InterPro" id="IPR050316">
    <property type="entry name" value="Tyrosinase/Hemocyanin"/>
</dbReference>
<dbReference type="EMBL" id="MU865955">
    <property type="protein sequence ID" value="KAK4446660.1"/>
    <property type="molecule type" value="Genomic_DNA"/>
</dbReference>
<dbReference type="PROSITE" id="PS00497">
    <property type="entry name" value="TYROSINASE_1"/>
    <property type="match status" value="1"/>
</dbReference>
<evidence type="ECO:0000256" key="3">
    <source>
        <dbReference type="SAM" id="SignalP"/>
    </source>
</evidence>
<evidence type="ECO:0000256" key="2">
    <source>
        <dbReference type="ARBA" id="ARBA00023008"/>
    </source>
</evidence>
<dbReference type="Gene3D" id="1.10.1280.10">
    <property type="entry name" value="Di-copper center containing domain from catechol oxidase"/>
    <property type="match status" value="1"/>
</dbReference>
<keyword evidence="2" id="KW-0186">Copper</keyword>
<keyword evidence="1" id="KW-0479">Metal-binding</keyword>
<accession>A0AAV9GH02</accession>
<dbReference type="AlphaFoldDB" id="A0AAV9GH02"/>
<organism evidence="6 7">
    <name type="scientific">Podospora aff. communis PSN243</name>
    <dbReference type="NCBI Taxonomy" id="3040156"/>
    <lineage>
        <taxon>Eukaryota</taxon>
        <taxon>Fungi</taxon>
        <taxon>Dikarya</taxon>
        <taxon>Ascomycota</taxon>
        <taxon>Pezizomycotina</taxon>
        <taxon>Sordariomycetes</taxon>
        <taxon>Sordariomycetidae</taxon>
        <taxon>Sordariales</taxon>
        <taxon>Podosporaceae</taxon>
        <taxon>Podospora</taxon>
    </lineage>
</organism>
<comment type="caution">
    <text evidence="6">The sequence shown here is derived from an EMBL/GenBank/DDBJ whole genome shotgun (WGS) entry which is preliminary data.</text>
</comment>
<keyword evidence="7" id="KW-1185">Reference proteome</keyword>
<name>A0AAV9GH02_9PEZI</name>
<dbReference type="PANTHER" id="PTHR11474">
    <property type="entry name" value="TYROSINASE FAMILY MEMBER"/>
    <property type="match status" value="1"/>
</dbReference>
<dbReference type="InterPro" id="IPR008922">
    <property type="entry name" value="Di-copper_centre_dom_sf"/>
</dbReference>
<evidence type="ECO:0000259" key="5">
    <source>
        <dbReference type="PROSITE" id="PS00498"/>
    </source>
</evidence>
<evidence type="ECO:0000313" key="6">
    <source>
        <dbReference type="EMBL" id="KAK4446660.1"/>
    </source>
</evidence>
<protein>
    <recommendedName>
        <fullName evidence="4 5">Tyrosinase copper-binding domain-containing protein</fullName>
    </recommendedName>
</protein>
<feature type="domain" description="Tyrosinase copper-binding" evidence="4">
    <location>
        <begin position="90"/>
        <end position="107"/>
    </location>
</feature>
<dbReference type="Pfam" id="PF00264">
    <property type="entry name" value="Tyrosinase"/>
    <property type="match status" value="1"/>
</dbReference>
<dbReference type="PANTHER" id="PTHR11474:SF126">
    <property type="entry name" value="TYROSINASE-LIKE PROTEIN TYR-1-RELATED"/>
    <property type="match status" value="1"/>
</dbReference>
<dbReference type="GO" id="GO:0016491">
    <property type="term" value="F:oxidoreductase activity"/>
    <property type="evidence" value="ECO:0007669"/>
    <property type="project" value="InterPro"/>
</dbReference>
<dbReference type="SUPFAM" id="SSF48056">
    <property type="entry name" value="Di-copper centre-containing domain"/>
    <property type="match status" value="1"/>
</dbReference>
<sequence>MKFLQIASLATATLALPLDEGIAAHQTTSCTSPKVRKSWAAATDAEKRSYIDAVLCLPTKPSRLNIATHDNLYDDFGYIHAKLSAPQRIHGEPVFLPWHRYFVQVYEDALHECGYTGAAMYWDWVADSGAPASAAVWDPVLGFGGNGSATSENGEGKWRVVDGPFRNLRPTYWNVTDTPDPHYLSRDFFRAIPEANPPYQEMLGWQYNQDVMDTITPIDNYLNFRIQLESRPHGVVHSAIGGSRGDMGPNTSPNDPIFFLHHTMVDKIWWQWQQHNPQTRTLAYEGTRNDGAAASLDDIMPMLGLAEDKVVRDYMDTQGGALCYTY</sequence>
<keyword evidence="3" id="KW-0732">Signal</keyword>
<dbReference type="PRINTS" id="PR00092">
    <property type="entry name" value="TYROSINASE"/>
</dbReference>
<feature type="chain" id="PRO_5043474242" description="Tyrosinase copper-binding domain-containing protein" evidence="3">
    <location>
        <begin position="16"/>
        <end position="326"/>
    </location>
</feature>
<dbReference type="PROSITE" id="PS00498">
    <property type="entry name" value="TYROSINASE_2"/>
    <property type="match status" value="1"/>
</dbReference>
<dbReference type="GO" id="GO:0046872">
    <property type="term" value="F:metal ion binding"/>
    <property type="evidence" value="ECO:0007669"/>
    <property type="project" value="UniProtKB-KW"/>
</dbReference>
<reference evidence="6" key="2">
    <citation type="submission" date="2023-05" db="EMBL/GenBank/DDBJ databases">
        <authorList>
            <consortium name="Lawrence Berkeley National Laboratory"/>
            <person name="Steindorff A."/>
            <person name="Hensen N."/>
            <person name="Bonometti L."/>
            <person name="Westerberg I."/>
            <person name="Brannstrom I.O."/>
            <person name="Guillou S."/>
            <person name="Cros-Aarteil S."/>
            <person name="Calhoun S."/>
            <person name="Haridas S."/>
            <person name="Kuo A."/>
            <person name="Mondo S."/>
            <person name="Pangilinan J."/>
            <person name="Riley R."/>
            <person name="Labutti K."/>
            <person name="Andreopoulos B."/>
            <person name="Lipzen A."/>
            <person name="Chen C."/>
            <person name="Yanf M."/>
            <person name="Daum C."/>
            <person name="Ng V."/>
            <person name="Clum A."/>
            <person name="Ohm R."/>
            <person name="Martin F."/>
            <person name="Silar P."/>
            <person name="Natvig D."/>
            <person name="Lalanne C."/>
            <person name="Gautier V."/>
            <person name="Ament-Velasquez S.L."/>
            <person name="Kruys A."/>
            <person name="Hutchinson M.I."/>
            <person name="Powell A.J."/>
            <person name="Barry K."/>
            <person name="Miller A.N."/>
            <person name="Grigoriev I.V."/>
            <person name="Debuchy R."/>
            <person name="Gladieux P."/>
            <person name="Thoren M.H."/>
            <person name="Johannesson H."/>
        </authorList>
    </citation>
    <scope>NUCLEOTIDE SEQUENCE</scope>
    <source>
        <strain evidence="6">PSN243</strain>
    </source>
</reference>
<dbReference type="InterPro" id="IPR002227">
    <property type="entry name" value="Tyrosinase_Cu-bd"/>
</dbReference>
<feature type="signal peptide" evidence="3">
    <location>
        <begin position="1"/>
        <end position="15"/>
    </location>
</feature>
<reference evidence="6" key="1">
    <citation type="journal article" date="2023" name="Mol. Phylogenet. Evol.">
        <title>Genome-scale phylogeny and comparative genomics of the fungal order Sordariales.</title>
        <authorList>
            <person name="Hensen N."/>
            <person name="Bonometti L."/>
            <person name="Westerberg I."/>
            <person name="Brannstrom I.O."/>
            <person name="Guillou S."/>
            <person name="Cros-Aarteil S."/>
            <person name="Calhoun S."/>
            <person name="Haridas S."/>
            <person name="Kuo A."/>
            <person name="Mondo S."/>
            <person name="Pangilinan J."/>
            <person name="Riley R."/>
            <person name="LaButti K."/>
            <person name="Andreopoulos B."/>
            <person name="Lipzen A."/>
            <person name="Chen C."/>
            <person name="Yan M."/>
            <person name="Daum C."/>
            <person name="Ng V."/>
            <person name="Clum A."/>
            <person name="Steindorff A."/>
            <person name="Ohm R.A."/>
            <person name="Martin F."/>
            <person name="Silar P."/>
            <person name="Natvig D.O."/>
            <person name="Lalanne C."/>
            <person name="Gautier V."/>
            <person name="Ament-Velasquez S.L."/>
            <person name="Kruys A."/>
            <person name="Hutchinson M.I."/>
            <person name="Powell A.J."/>
            <person name="Barry K."/>
            <person name="Miller A.N."/>
            <person name="Grigoriev I.V."/>
            <person name="Debuchy R."/>
            <person name="Gladieux P."/>
            <person name="Hiltunen Thoren M."/>
            <person name="Johannesson H."/>
        </authorList>
    </citation>
    <scope>NUCLEOTIDE SEQUENCE</scope>
    <source>
        <strain evidence="6">PSN243</strain>
    </source>
</reference>
<gene>
    <name evidence="6" type="ORF">QBC34DRAFT_356297</name>
</gene>
<evidence type="ECO:0000259" key="4">
    <source>
        <dbReference type="PROSITE" id="PS00497"/>
    </source>
</evidence>
<feature type="domain" description="Tyrosinase copper-binding" evidence="5">
    <location>
        <begin position="255"/>
        <end position="266"/>
    </location>
</feature>
<evidence type="ECO:0000313" key="7">
    <source>
        <dbReference type="Proteomes" id="UP001321760"/>
    </source>
</evidence>